<keyword evidence="1" id="KW-0472">Membrane</keyword>
<keyword evidence="1" id="KW-0812">Transmembrane</keyword>
<dbReference type="EMBL" id="AONB01000026">
    <property type="protein sequence ID" value="EXJ09343.1"/>
    <property type="molecule type" value="Genomic_DNA"/>
</dbReference>
<accession>W9UQ65</accession>
<dbReference type="Proteomes" id="UP000019464">
    <property type="component" value="Unassembled WGS sequence"/>
</dbReference>
<feature type="transmembrane region" description="Helical" evidence="1">
    <location>
        <begin position="33"/>
        <end position="52"/>
    </location>
</feature>
<evidence type="ECO:0000313" key="2">
    <source>
        <dbReference type="EMBL" id="EXJ09343.1"/>
    </source>
</evidence>
<evidence type="ECO:0000256" key="1">
    <source>
        <dbReference type="SAM" id="Phobius"/>
    </source>
</evidence>
<protein>
    <submittedName>
        <fullName evidence="2">Uncharacterized protein</fullName>
    </submittedName>
</protein>
<reference evidence="3" key="1">
    <citation type="submission" date="2012-11" db="EMBL/GenBank/DDBJ databases">
        <authorList>
            <person name="Singh A."/>
            <person name="Pinnaka A.K."/>
            <person name="Vaidya B."/>
        </authorList>
    </citation>
    <scope>NUCLEOTIDE SEQUENCE [LARGE SCALE GENOMIC DNA]</scope>
    <source>
        <strain evidence="3">AK23</strain>
    </source>
</reference>
<gene>
    <name evidence="2" type="ORF">D791_03729</name>
</gene>
<keyword evidence="3" id="KW-1185">Reference proteome</keyword>
<proteinExistence type="predicted"/>
<dbReference type="OrthoDB" id="8601734at2"/>
<evidence type="ECO:0000313" key="3">
    <source>
        <dbReference type="Proteomes" id="UP000019464"/>
    </source>
</evidence>
<name>W9UQ65_9GAMM</name>
<sequence length="169" mass="19665">MIWTIIAIVFAGLGAAGIALILRKLTRNKVPKWIIPVFAGIGMLAYQIYYEYDWFDHQQQRQPEGTVVVSTEEGQVFWRPWTYWFPMTIAFSVLDTNNIAKSELNGMELAEFILYRFEKQHIDHVSVKAHVLNCETAELLPLSSERTLQFERLRVLAKDDILYRSVCHD</sequence>
<comment type="caution">
    <text evidence="2">The sequence shown here is derived from an EMBL/GenBank/DDBJ whole genome shotgun (WGS) entry which is preliminary data.</text>
</comment>
<dbReference type="AlphaFoldDB" id="W9UQ65"/>
<dbReference type="RefSeq" id="WP_036514181.1">
    <property type="nucleotide sequence ID" value="NZ_AONB01000026.1"/>
</dbReference>
<organism evidence="2 3">
    <name type="scientific">Nitrincola nitratireducens</name>
    <dbReference type="NCBI Taxonomy" id="1229521"/>
    <lineage>
        <taxon>Bacteria</taxon>
        <taxon>Pseudomonadati</taxon>
        <taxon>Pseudomonadota</taxon>
        <taxon>Gammaproteobacteria</taxon>
        <taxon>Oceanospirillales</taxon>
        <taxon>Oceanospirillaceae</taxon>
        <taxon>Nitrincola</taxon>
    </lineage>
</organism>
<dbReference type="STRING" id="1229521.D791_03729"/>
<keyword evidence="1" id="KW-1133">Transmembrane helix</keyword>
<reference evidence="2 3" key="2">
    <citation type="journal article" date="2015" name="Syst. Appl. Microbiol.">
        <title>Nitrincola nitratireducens sp. nov. isolated from a haloalkaline crater lake.</title>
        <authorList>
            <person name="Singh A."/>
            <person name="Vaidya B."/>
            <person name="Tanuku N.R."/>
            <person name="Pinnaka A.K."/>
        </authorList>
    </citation>
    <scope>NUCLEOTIDE SEQUENCE [LARGE SCALE GENOMIC DNA]</scope>
    <source>
        <strain evidence="2 3">AK23</strain>
    </source>
</reference>